<proteinExistence type="predicted"/>
<accession>A0A382CUZ0</accession>
<sequence>PIILSATDAEERDLTYSISSVPINGWLFQASDTSAVGDTITIPTTVTNDSGKVVYLSDLNGNGDGYGNFNFRAFAGESISSEGLVTIDVLSVNDPPVVDSLSFNIAENIPVGTQLDTLSAFDIDSDQSLMRDWTIIDDDSIGHFILDDTTGILSTNAILNFEDTSVYTISVTVSDNIDTSPVQKMLIQLTDIEEGVLIDKEGGIVTSEYGESDTFTVVLQSSPFDTVTVNLSLSDSTEAFLSVDSLLFPPELWSTPQIVTITGIEDSINDPNISYSIILDSTLSSDPNYNGLDVPDLSATNMARDVYGPTVEIVATPSIVNAGSSFKVTASVTDNNAVSEALLYFALGGNANFDELIMGLSEDDQYQVTIPSIAITYRGISYYISASDTIGNNSKSEIFSTNVMFAEGALSSDMESSVLEDSLPRNKWRMISIPAKLDDDQVKTVLGEALGEKTSETWAVKQWDGDKWIDPLNLLEGEGYWLIHDVDASPSFETGSGISHDQSGYTFIFQPGWNMIGNPYPFETSFELNQSFFRGPITYGWSIEGWSEESTLRPWGGYAVYNRGDSPESIILKPVQISPSLAREKEIQPHGWKLNLSAYGNTYVDPGNAIGRLSGSLEGLDYRDNPEPPYL</sequence>
<dbReference type="Pfam" id="PF00028">
    <property type="entry name" value="Cadherin"/>
    <property type="match status" value="1"/>
</dbReference>
<dbReference type="InterPro" id="IPR015919">
    <property type="entry name" value="Cadherin-like_sf"/>
</dbReference>
<evidence type="ECO:0000313" key="2">
    <source>
        <dbReference type="EMBL" id="SVB29341.1"/>
    </source>
</evidence>
<organism evidence="2">
    <name type="scientific">marine metagenome</name>
    <dbReference type="NCBI Taxonomy" id="408172"/>
    <lineage>
        <taxon>unclassified sequences</taxon>
        <taxon>metagenomes</taxon>
        <taxon>ecological metagenomes</taxon>
    </lineage>
</organism>
<dbReference type="SUPFAM" id="SSF49313">
    <property type="entry name" value="Cadherin-like"/>
    <property type="match status" value="1"/>
</dbReference>
<dbReference type="CDD" id="cd11304">
    <property type="entry name" value="Cadherin_repeat"/>
    <property type="match status" value="1"/>
</dbReference>
<protein>
    <recommendedName>
        <fullName evidence="1">Cadherin domain-containing protein</fullName>
    </recommendedName>
</protein>
<dbReference type="Gene3D" id="2.60.40.60">
    <property type="entry name" value="Cadherins"/>
    <property type="match status" value="1"/>
</dbReference>
<dbReference type="GO" id="GO:0005509">
    <property type="term" value="F:calcium ion binding"/>
    <property type="evidence" value="ECO:0007669"/>
    <property type="project" value="InterPro"/>
</dbReference>
<dbReference type="InterPro" id="IPR002126">
    <property type="entry name" value="Cadherin-like_dom"/>
</dbReference>
<dbReference type="AlphaFoldDB" id="A0A382CUZ0"/>
<evidence type="ECO:0000259" key="1">
    <source>
        <dbReference type="PROSITE" id="PS50268"/>
    </source>
</evidence>
<name>A0A382CUZ0_9ZZZZ</name>
<dbReference type="GO" id="GO:0016020">
    <property type="term" value="C:membrane"/>
    <property type="evidence" value="ECO:0007669"/>
    <property type="project" value="InterPro"/>
</dbReference>
<feature type="domain" description="Cadherin" evidence="1">
    <location>
        <begin position="97"/>
        <end position="215"/>
    </location>
</feature>
<dbReference type="GO" id="GO:0007156">
    <property type="term" value="P:homophilic cell adhesion via plasma membrane adhesion molecules"/>
    <property type="evidence" value="ECO:0007669"/>
    <property type="project" value="InterPro"/>
</dbReference>
<dbReference type="EMBL" id="UINC01036020">
    <property type="protein sequence ID" value="SVB29341.1"/>
    <property type="molecule type" value="Genomic_DNA"/>
</dbReference>
<feature type="non-terminal residue" evidence="2">
    <location>
        <position position="631"/>
    </location>
</feature>
<reference evidence="2" key="1">
    <citation type="submission" date="2018-05" db="EMBL/GenBank/DDBJ databases">
        <authorList>
            <person name="Lanie J.A."/>
            <person name="Ng W.-L."/>
            <person name="Kazmierczak K.M."/>
            <person name="Andrzejewski T.M."/>
            <person name="Davidsen T.M."/>
            <person name="Wayne K.J."/>
            <person name="Tettelin H."/>
            <person name="Glass J.I."/>
            <person name="Rusch D."/>
            <person name="Podicherti R."/>
            <person name="Tsui H.-C.T."/>
            <person name="Winkler M.E."/>
        </authorList>
    </citation>
    <scope>NUCLEOTIDE SEQUENCE</scope>
</reference>
<feature type="non-terminal residue" evidence="2">
    <location>
        <position position="1"/>
    </location>
</feature>
<gene>
    <name evidence="2" type="ORF">METZ01_LOCUS182195</name>
</gene>
<dbReference type="PROSITE" id="PS50268">
    <property type="entry name" value="CADHERIN_2"/>
    <property type="match status" value="1"/>
</dbReference>